<keyword evidence="2" id="KW-0805">Transcription regulation</keyword>
<accession>A0A6B2LQL6</accession>
<organism evidence="5">
    <name type="scientific">Arcella intermedia</name>
    <dbReference type="NCBI Taxonomy" id="1963864"/>
    <lineage>
        <taxon>Eukaryota</taxon>
        <taxon>Amoebozoa</taxon>
        <taxon>Tubulinea</taxon>
        <taxon>Elardia</taxon>
        <taxon>Arcellinida</taxon>
        <taxon>Sphaerothecina</taxon>
        <taxon>Arcellidae</taxon>
        <taxon>Arcella</taxon>
    </lineage>
</organism>
<dbReference type="InterPro" id="IPR038187">
    <property type="entry name" value="NAC_A/B_dom_sf"/>
</dbReference>
<name>A0A6B2LQL6_9EUKA</name>
<dbReference type="PANTHER" id="PTHR10351">
    <property type="entry name" value="TRANSCRIPTION FACTOR BTF3 FAMILY MEMBER"/>
    <property type="match status" value="1"/>
</dbReference>
<dbReference type="AlphaFoldDB" id="A0A6B2LQL6"/>
<dbReference type="SMART" id="SM01407">
    <property type="entry name" value="NAC"/>
    <property type="match status" value="1"/>
</dbReference>
<dbReference type="PROSITE" id="PS51151">
    <property type="entry name" value="NAC_AB"/>
    <property type="match status" value="1"/>
</dbReference>
<dbReference type="CDD" id="cd22055">
    <property type="entry name" value="NAC_BTF3"/>
    <property type="match status" value="1"/>
</dbReference>
<dbReference type="InterPro" id="IPR039370">
    <property type="entry name" value="BTF3"/>
</dbReference>
<evidence type="ECO:0000256" key="2">
    <source>
        <dbReference type="RuleBase" id="RU361272"/>
    </source>
</evidence>
<dbReference type="FunFam" id="2.20.70.30:FF:000001">
    <property type="entry name" value="Transcription factor BTF3 homolog"/>
    <property type="match status" value="1"/>
</dbReference>
<sequence>MNQDKLKRLEGQVRTGGKGTVRRKVKKQRKVTTTDDKKLQSTLKKIGVNPIPAIEEVSFFNKDGTVRIFKNPKLQAALPSNTFVVSGNSEVKSWADILQSVPVPSGTEEVPDLASGVNFEEVATKTEN</sequence>
<evidence type="ECO:0000259" key="4">
    <source>
        <dbReference type="PROSITE" id="PS51151"/>
    </source>
</evidence>
<evidence type="ECO:0000313" key="5">
    <source>
        <dbReference type="EMBL" id="NDV39509.1"/>
    </source>
</evidence>
<dbReference type="EMBL" id="GIBP01010540">
    <property type="protein sequence ID" value="NDV39509.1"/>
    <property type="molecule type" value="Transcribed_RNA"/>
</dbReference>
<dbReference type="Pfam" id="PF01849">
    <property type="entry name" value="NAC"/>
    <property type="match status" value="1"/>
</dbReference>
<evidence type="ECO:0000256" key="3">
    <source>
        <dbReference type="SAM" id="MobiDB-lite"/>
    </source>
</evidence>
<comment type="subunit">
    <text evidence="2">Part of the nascent polypeptide-associated complex (NAC).</text>
</comment>
<dbReference type="InterPro" id="IPR002715">
    <property type="entry name" value="Nas_poly-pep-assoc_cplx_dom"/>
</dbReference>
<reference evidence="5" key="1">
    <citation type="journal article" date="2020" name="J. Eukaryot. Microbiol.">
        <title>De novo Sequencing, Assembly and Annotation of the Transcriptome for the Free-Living Testate Amoeba Arcella intermedia.</title>
        <authorList>
            <person name="Ribeiro G.M."/>
            <person name="Porfirio-Sousa A.L."/>
            <person name="Maurer-Alcala X.X."/>
            <person name="Katz L.A."/>
            <person name="Lahr D.J.G."/>
        </authorList>
    </citation>
    <scope>NUCLEOTIDE SEQUENCE</scope>
</reference>
<protein>
    <recommendedName>
        <fullName evidence="2">Nascent polypeptide-associated complex subunit beta</fullName>
    </recommendedName>
</protein>
<feature type="domain" description="NAC-A/B" evidence="4">
    <location>
        <begin position="33"/>
        <end position="98"/>
    </location>
</feature>
<feature type="compositionally biased region" description="Basic and acidic residues" evidence="3">
    <location>
        <begin position="1"/>
        <end position="11"/>
    </location>
</feature>
<keyword evidence="2" id="KW-0804">Transcription</keyword>
<proteinExistence type="inferred from homology"/>
<comment type="similarity">
    <text evidence="1 2">Belongs to the NAC-beta family.</text>
</comment>
<feature type="compositionally biased region" description="Basic residues" evidence="3">
    <location>
        <begin position="20"/>
        <end position="30"/>
    </location>
</feature>
<feature type="region of interest" description="Disordered" evidence="3">
    <location>
        <begin position="1"/>
        <end position="36"/>
    </location>
</feature>
<evidence type="ECO:0000256" key="1">
    <source>
        <dbReference type="ARBA" id="ARBA00005296"/>
    </source>
</evidence>
<dbReference type="Gene3D" id="2.20.70.30">
    <property type="entry name" value="Nascent polypeptide-associated complex domain"/>
    <property type="match status" value="1"/>
</dbReference>